<dbReference type="PRINTS" id="PR00723">
    <property type="entry name" value="SUBTILISIN"/>
</dbReference>
<dbReference type="GO" id="GO:0006508">
    <property type="term" value="P:proteolysis"/>
    <property type="evidence" value="ECO:0007669"/>
    <property type="project" value="UniProtKB-KW"/>
</dbReference>
<dbReference type="PROSITE" id="PS00138">
    <property type="entry name" value="SUBTILASE_SER"/>
    <property type="match status" value="1"/>
</dbReference>
<dbReference type="CDD" id="cd00306">
    <property type="entry name" value="Peptidases_S8_S53"/>
    <property type="match status" value="1"/>
</dbReference>
<dbReference type="HOGENOM" id="CLU_014118_0_0_1"/>
<dbReference type="InterPro" id="IPR023828">
    <property type="entry name" value="Peptidase_S8_Ser-AS"/>
</dbReference>
<comment type="similarity">
    <text evidence="1 5">Belongs to the peptidase S8 family.</text>
</comment>
<evidence type="ECO:0000256" key="4">
    <source>
        <dbReference type="ARBA" id="ARBA00022825"/>
    </source>
</evidence>
<keyword evidence="9" id="KW-1185">Reference proteome</keyword>
<feature type="domain" description="DUF7580" evidence="7">
    <location>
        <begin position="14"/>
        <end position="218"/>
    </location>
</feature>
<evidence type="ECO:0000259" key="7">
    <source>
        <dbReference type="Pfam" id="PF24476"/>
    </source>
</evidence>
<feature type="active site" description="Charge relay system" evidence="5">
    <location>
        <position position="553"/>
    </location>
</feature>
<dbReference type="InterPro" id="IPR036852">
    <property type="entry name" value="Peptidase_S8/S53_dom_sf"/>
</dbReference>
<dbReference type="Proteomes" id="UP000020467">
    <property type="component" value="Unassembled WGS sequence"/>
</dbReference>
<proteinExistence type="inferred from homology"/>
<evidence type="ECO:0000256" key="2">
    <source>
        <dbReference type="ARBA" id="ARBA00022670"/>
    </source>
</evidence>
<dbReference type="eggNOG" id="ENOG502T0MV">
    <property type="taxonomic scope" value="Eukaryota"/>
</dbReference>
<sequence length="647" mass="73158">MVQGFIHTARWLNQKDVCQRIAESHDFQLNLAVEKNELWQLGQVLTEDDDHYTNMKSLYDILGGNTTAFILGRQDQLLMFLVLSNSLLEFYSSPWAQSVWSSDKIYFRSKEYGPGKQPVSAFPYLSVNIHAVKGPSSSVWHEGVCKLYTIPKLVELSMIFIEILTRKRFSHDLTGSIRGGGKSYESCIPRIWQTFKDNRDSMSPAMEKAISACIKLEIPFNFPGNDLRKGDLFRLYTKTFVMDPLIEELRADHGVTWDRFLHSSTSRPKSTLSRDHELPRQFVDAEEAGSQDKSPQQSNHCILAGTISEKTPFSSAKSHRAADWIKRHEIAFAQANKLSKHVPDMYQKSCQRKIKIAVLDSGLELSQMERKSFRCAGYRSFVDKDQGREEDDVGHGTHVATLLRRITPDAQIFVARIYRNEPTHDESAKAIADAIKWAIDDCSVDIIVMSFGFMETVQIIFDQIRRAVFQDVLIFAAASNDGKNRTDGIAWPAREEGVFCIHSGDGMGNPSRFTPNPAENMRIMVLGECVQSTWPKRLIAPNSKNVMHMSGTSCAAPIAAGIAAMILHHAALLLNEAEWLRLRRIGPIRRMFQDLGTSVTGYWWIKHWTVFEIPSNGPEGSFSVSDAELQEKNFNIRGCIRKWVSGG</sequence>
<evidence type="ECO:0000313" key="8">
    <source>
        <dbReference type="EMBL" id="EXF83024.1"/>
    </source>
</evidence>
<protein>
    <submittedName>
        <fullName evidence="8">Uncharacterized protein</fullName>
    </submittedName>
</protein>
<evidence type="ECO:0000256" key="5">
    <source>
        <dbReference type="PROSITE-ProRule" id="PRU01240"/>
    </source>
</evidence>
<comment type="caution">
    <text evidence="8">The sequence shown here is derived from an EMBL/GenBank/DDBJ whole genome shotgun (WGS) entry which is preliminary data.</text>
</comment>
<dbReference type="AlphaFoldDB" id="A0A010RXR6"/>
<evidence type="ECO:0000259" key="6">
    <source>
        <dbReference type="Pfam" id="PF00082"/>
    </source>
</evidence>
<dbReference type="SUPFAM" id="SSF52743">
    <property type="entry name" value="Subtilisin-like"/>
    <property type="match status" value="1"/>
</dbReference>
<accession>A0A010RXR6</accession>
<dbReference type="PANTHER" id="PTHR43806">
    <property type="entry name" value="PEPTIDASE S8"/>
    <property type="match status" value="1"/>
</dbReference>
<reference evidence="8 9" key="1">
    <citation type="submission" date="2014-02" db="EMBL/GenBank/DDBJ databases">
        <title>The genome sequence of Colletotrichum fioriniae PJ7.</title>
        <authorList>
            <person name="Baroncelli R."/>
            <person name="Thon M.R."/>
        </authorList>
    </citation>
    <scope>NUCLEOTIDE SEQUENCE [LARGE SCALE GENOMIC DNA]</scope>
    <source>
        <strain evidence="8 9">PJ7</strain>
    </source>
</reference>
<feature type="active site" description="Charge relay system" evidence="5">
    <location>
        <position position="360"/>
    </location>
</feature>
<name>A0A010RXR6_9PEZI</name>
<evidence type="ECO:0000256" key="1">
    <source>
        <dbReference type="ARBA" id="ARBA00011073"/>
    </source>
</evidence>
<dbReference type="InterPro" id="IPR050131">
    <property type="entry name" value="Peptidase_S8_subtilisin-like"/>
</dbReference>
<keyword evidence="3 5" id="KW-0378">Hydrolase</keyword>
<dbReference type="InterPro" id="IPR015500">
    <property type="entry name" value="Peptidase_S8_subtilisin-rel"/>
</dbReference>
<dbReference type="OrthoDB" id="4819125at2759"/>
<dbReference type="GO" id="GO:0004252">
    <property type="term" value="F:serine-type endopeptidase activity"/>
    <property type="evidence" value="ECO:0007669"/>
    <property type="project" value="UniProtKB-UniRule"/>
</dbReference>
<feature type="domain" description="Peptidase S8/S53" evidence="6">
    <location>
        <begin position="352"/>
        <end position="569"/>
    </location>
</feature>
<evidence type="ECO:0000313" key="9">
    <source>
        <dbReference type="Proteomes" id="UP000020467"/>
    </source>
</evidence>
<dbReference type="KEGG" id="cfj:CFIO01_08065"/>
<dbReference type="EMBL" id="JARH01000268">
    <property type="protein sequence ID" value="EXF83024.1"/>
    <property type="molecule type" value="Genomic_DNA"/>
</dbReference>
<dbReference type="Gene3D" id="3.40.50.200">
    <property type="entry name" value="Peptidase S8/S53 domain"/>
    <property type="match status" value="1"/>
</dbReference>
<evidence type="ECO:0000256" key="3">
    <source>
        <dbReference type="ARBA" id="ARBA00022801"/>
    </source>
</evidence>
<dbReference type="Pfam" id="PF00082">
    <property type="entry name" value="Peptidase_S8"/>
    <property type="match status" value="1"/>
</dbReference>
<organism evidence="8 9">
    <name type="scientific">Colletotrichum fioriniae PJ7</name>
    <dbReference type="NCBI Taxonomy" id="1445577"/>
    <lineage>
        <taxon>Eukaryota</taxon>
        <taxon>Fungi</taxon>
        <taxon>Dikarya</taxon>
        <taxon>Ascomycota</taxon>
        <taxon>Pezizomycotina</taxon>
        <taxon>Sordariomycetes</taxon>
        <taxon>Hypocreomycetidae</taxon>
        <taxon>Glomerellales</taxon>
        <taxon>Glomerellaceae</taxon>
        <taxon>Colletotrichum</taxon>
        <taxon>Colletotrichum acutatum species complex</taxon>
    </lineage>
</organism>
<dbReference type="PROSITE" id="PS51892">
    <property type="entry name" value="SUBTILASE"/>
    <property type="match status" value="1"/>
</dbReference>
<keyword evidence="4 5" id="KW-0720">Serine protease</keyword>
<dbReference type="InterPro" id="IPR056002">
    <property type="entry name" value="DUF7580"/>
</dbReference>
<dbReference type="InterPro" id="IPR000209">
    <property type="entry name" value="Peptidase_S8/S53_dom"/>
</dbReference>
<keyword evidence="2 5" id="KW-0645">Protease</keyword>
<gene>
    <name evidence="8" type="ORF">CFIO01_08065</name>
</gene>
<dbReference type="PANTHER" id="PTHR43806:SF11">
    <property type="entry name" value="CEREVISIN-RELATED"/>
    <property type="match status" value="1"/>
</dbReference>
<dbReference type="Pfam" id="PF24476">
    <property type="entry name" value="DUF7580"/>
    <property type="match status" value="1"/>
</dbReference>
<feature type="active site" description="Charge relay system" evidence="5">
    <location>
        <position position="395"/>
    </location>
</feature>